<feature type="domain" description="DUF294" evidence="2">
    <location>
        <begin position="228"/>
        <end position="370"/>
    </location>
</feature>
<dbReference type="RefSeq" id="WP_163303394.1">
    <property type="nucleotide sequence ID" value="NZ_JAAGRQ010000092.1"/>
</dbReference>
<keyword evidence="4" id="KW-1185">Reference proteome</keyword>
<dbReference type="CDD" id="cd05401">
    <property type="entry name" value="NT_GlnE_GlnD_like"/>
    <property type="match status" value="1"/>
</dbReference>
<dbReference type="Pfam" id="PF10335">
    <property type="entry name" value="DUF294_C"/>
    <property type="match status" value="1"/>
</dbReference>
<sequence length="376" mass="40804">MRTETPPLPDDPGNELHQVAQLLARRGQHPALLPEAIARAESVSALALLFADLRSMALCGVEAGIASRTLGLLISEVNDHILARTARIVEGGMGGPLRDFCLVALGSEGRREQFFATDQDNGLILAESDAPGGGGESAVAAFGREFIAALTAIGFPPCENRVMIDNPDWRKPLEQWKETVDDVVREPDGPGILVLSLLADARPITGNAALCHGLAAHLRKRVADSPVTLGYMAREALRFPPPLGFFNTLAVERSGPDKGGLDIKKRGIFALVQGLRTMALEQRLMATGTPERLAALADLGIFSPPLAKRLHGAYDVLQTLRLRFQAKAILQGETPRNTIFPDNLDNLERDRLKDSLHAVIEFQELVYARYGLHLFP</sequence>
<protein>
    <recommendedName>
        <fullName evidence="5">Nucleotidyltransferase</fullName>
    </recommendedName>
</protein>
<evidence type="ECO:0000259" key="1">
    <source>
        <dbReference type="Pfam" id="PF03445"/>
    </source>
</evidence>
<evidence type="ECO:0000259" key="2">
    <source>
        <dbReference type="Pfam" id="PF10335"/>
    </source>
</evidence>
<evidence type="ECO:0000313" key="4">
    <source>
        <dbReference type="Proteomes" id="UP000469724"/>
    </source>
</evidence>
<dbReference type="EMBL" id="JAAGRQ010000092">
    <property type="protein sequence ID" value="NDY58321.1"/>
    <property type="molecule type" value="Genomic_DNA"/>
</dbReference>
<evidence type="ECO:0000313" key="3">
    <source>
        <dbReference type="EMBL" id="NDY58321.1"/>
    </source>
</evidence>
<evidence type="ECO:0008006" key="5">
    <source>
        <dbReference type="Google" id="ProtNLM"/>
    </source>
</evidence>
<dbReference type="AlphaFoldDB" id="A0A7K3NQ71"/>
<dbReference type="Pfam" id="PF03445">
    <property type="entry name" value="DUF294"/>
    <property type="match status" value="1"/>
</dbReference>
<dbReference type="GO" id="GO:0008773">
    <property type="term" value="F:[protein-PII] uridylyltransferase activity"/>
    <property type="evidence" value="ECO:0007669"/>
    <property type="project" value="InterPro"/>
</dbReference>
<accession>A0A7K3NQ71</accession>
<comment type="caution">
    <text evidence="3">The sequence shown here is derived from an EMBL/GenBank/DDBJ whole genome shotgun (WGS) entry which is preliminary data.</text>
</comment>
<organism evidence="3 4">
    <name type="scientific">Desulfolutivibrio sulfodismutans</name>
    <dbReference type="NCBI Taxonomy" id="63561"/>
    <lineage>
        <taxon>Bacteria</taxon>
        <taxon>Pseudomonadati</taxon>
        <taxon>Thermodesulfobacteriota</taxon>
        <taxon>Desulfovibrionia</taxon>
        <taxon>Desulfovibrionales</taxon>
        <taxon>Desulfovibrionaceae</taxon>
        <taxon>Desulfolutivibrio</taxon>
    </lineage>
</organism>
<feature type="domain" description="Protein-PII uridylyltransferase N-terminal" evidence="1">
    <location>
        <begin position="57"/>
        <end position="188"/>
    </location>
</feature>
<gene>
    <name evidence="3" type="ORF">G3N56_16430</name>
</gene>
<proteinExistence type="predicted"/>
<dbReference type="InterPro" id="IPR018821">
    <property type="entry name" value="DUF294_put_nucleoTrafse_sb-bd"/>
</dbReference>
<reference evidence="3 4" key="1">
    <citation type="submission" date="2020-02" db="EMBL/GenBank/DDBJ databases">
        <title>Comparative genomics of sulfur disproportionating microorganisms.</title>
        <authorList>
            <person name="Ward L.M."/>
            <person name="Bertran E."/>
            <person name="Johnston D.T."/>
        </authorList>
    </citation>
    <scope>NUCLEOTIDE SEQUENCE [LARGE SCALE GENOMIC DNA]</scope>
    <source>
        <strain evidence="3 4">DSM 3696</strain>
    </source>
</reference>
<name>A0A7K3NQ71_9BACT</name>
<dbReference type="InterPro" id="IPR005105">
    <property type="entry name" value="GlnD_Uridyltrans_N"/>
</dbReference>
<dbReference type="Proteomes" id="UP000469724">
    <property type="component" value="Unassembled WGS sequence"/>
</dbReference>